<dbReference type="AlphaFoldDB" id="A0A1F6X531"/>
<feature type="region of interest" description="Disordered" evidence="2">
    <location>
        <begin position="220"/>
        <end position="242"/>
    </location>
</feature>
<name>A0A1F6X531_9BACT</name>
<comment type="caution">
    <text evidence="3">The sequence shown here is derived from an EMBL/GenBank/DDBJ whole genome shotgun (WGS) entry which is preliminary data.</text>
</comment>
<sequence length="350" mass="37680">MNKTVIIGGVLVLLTISLGGYLLTHKNKLGNLTAQKEEIQANLNVAKKTLNTETERLDNMTNSLRNAFPLASNLQDQMTRSAKIVKNTNFIFRNAESSNPEIIIKGLENAAFINSQRKEINQFLARWKGKTSILSISELDVTEAEKIKQEAEEIKKYINNLSELIANLTPANSGLSQFTINAYANQLPTVKSVEIILTTIESAIADPNTLNFQIVSGSGSSTNNNNQASTGSNTSTPISTSSNLSTAESVSVTPAIVVAQQSVVVNAQTQINNLQQQLAQIEVQIAQVSPALVPAPVPSPVTQVNPPPASSTTTNSTYSFSPNSRIFIPNQGIIIIQPGPVRLIQGTDPF</sequence>
<keyword evidence="1" id="KW-0175">Coiled coil</keyword>
<feature type="coiled-coil region" evidence="1">
    <location>
        <begin position="257"/>
        <end position="284"/>
    </location>
</feature>
<feature type="coiled-coil region" evidence="1">
    <location>
        <begin position="22"/>
        <end position="63"/>
    </location>
</feature>
<evidence type="ECO:0000313" key="3">
    <source>
        <dbReference type="EMBL" id="OGI89138.1"/>
    </source>
</evidence>
<protein>
    <submittedName>
        <fullName evidence="3">Uncharacterized protein</fullName>
    </submittedName>
</protein>
<evidence type="ECO:0000313" key="4">
    <source>
        <dbReference type="Proteomes" id="UP000176814"/>
    </source>
</evidence>
<dbReference type="Proteomes" id="UP000176814">
    <property type="component" value="Unassembled WGS sequence"/>
</dbReference>
<organism evidence="3 4">
    <name type="scientific">Candidatus Nomurabacteria bacterium RIFCSPLOWO2_01_FULL_40_15</name>
    <dbReference type="NCBI Taxonomy" id="1801772"/>
    <lineage>
        <taxon>Bacteria</taxon>
        <taxon>Candidatus Nomuraibacteriota</taxon>
    </lineage>
</organism>
<gene>
    <name evidence="3" type="ORF">A2911_00975</name>
</gene>
<evidence type="ECO:0000256" key="2">
    <source>
        <dbReference type="SAM" id="MobiDB-lite"/>
    </source>
</evidence>
<dbReference type="EMBL" id="MFUW01000033">
    <property type="protein sequence ID" value="OGI89138.1"/>
    <property type="molecule type" value="Genomic_DNA"/>
</dbReference>
<evidence type="ECO:0000256" key="1">
    <source>
        <dbReference type="SAM" id="Coils"/>
    </source>
</evidence>
<reference evidence="3 4" key="1">
    <citation type="journal article" date="2016" name="Nat. Commun.">
        <title>Thousands of microbial genomes shed light on interconnected biogeochemical processes in an aquifer system.</title>
        <authorList>
            <person name="Anantharaman K."/>
            <person name="Brown C.T."/>
            <person name="Hug L.A."/>
            <person name="Sharon I."/>
            <person name="Castelle C.J."/>
            <person name="Probst A.J."/>
            <person name="Thomas B.C."/>
            <person name="Singh A."/>
            <person name="Wilkins M.J."/>
            <person name="Karaoz U."/>
            <person name="Brodie E.L."/>
            <person name="Williams K.H."/>
            <person name="Hubbard S.S."/>
            <person name="Banfield J.F."/>
        </authorList>
    </citation>
    <scope>NUCLEOTIDE SEQUENCE [LARGE SCALE GENOMIC DNA]</scope>
</reference>
<proteinExistence type="predicted"/>
<accession>A0A1F6X531</accession>